<keyword evidence="5 10" id="KW-0812">Transmembrane</keyword>
<evidence type="ECO:0000313" key="13">
    <source>
        <dbReference type="Proteomes" id="UP000094165"/>
    </source>
</evidence>
<dbReference type="AlphaFoldDB" id="A0A1E5CWK0"/>
<feature type="domain" description="EAL" evidence="11">
    <location>
        <begin position="253"/>
        <end position="509"/>
    </location>
</feature>
<evidence type="ECO:0000256" key="7">
    <source>
        <dbReference type="ARBA" id="ARBA00022989"/>
    </source>
</evidence>
<proteinExistence type="predicted"/>
<comment type="catalytic activity">
    <reaction evidence="9">
        <text>3',3'-c-di-GMP + H2O = 5'-phosphoguanylyl(3'-&gt;5')guanosine + H(+)</text>
        <dbReference type="Rhea" id="RHEA:24902"/>
        <dbReference type="ChEBI" id="CHEBI:15377"/>
        <dbReference type="ChEBI" id="CHEBI:15378"/>
        <dbReference type="ChEBI" id="CHEBI:58754"/>
        <dbReference type="ChEBI" id="CHEBI:58805"/>
        <dbReference type="EC" id="3.1.4.52"/>
    </reaction>
</comment>
<dbReference type="Pfam" id="PF12792">
    <property type="entry name" value="CSS-motif"/>
    <property type="match status" value="1"/>
</dbReference>
<evidence type="ECO:0000256" key="3">
    <source>
        <dbReference type="ARBA" id="ARBA00022475"/>
    </source>
</evidence>
<dbReference type="PROSITE" id="PS50883">
    <property type="entry name" value="EAL"/>
    <property type="match status" value="1"/>
</dbReference>
<feature type="transmembrane region" description="Helical" evidence="10">
    <location>
        <begin position="228"/>
        <end position="245"/>
    </location>
</feature>
<dbReference type="GO" id="GO:0071111">
    <property type="term" value="F:cyclic-guanylate-specific phosphodiesterase activity"/>
    <property type="evidence" value="ECO:0007669"/>
    <property type="project" value="UniProtKB-EC"/>
</dbReference>
<dbReference type="Proteomes" id="UP000094165">
    <property type="component" value="Unassembled WGS sequence"/>
</dbReference>
<keyword evidence="4" id="KW-0973">c-di-GMP</keyword>
<evidence type="ECO:0000313" key="12">
    <source>
        <dbReference type="EMBL" id="OEE73957.1"/>
    </source>
</evidence>
<organism evidence="12 13">
    <name type="scientific">Vibrio genomosp. F6 str. FF-238</name>
    <dbReference type="NCBI Taxonomy" id="1191298"/>
    <lineage>
        <taxon>Bacteria</taxon>
        <taxon>Pseudomonadati</taxon>
        <taxon>Pseudomonadota</taxon>
        <taxon>Gammaproteobacteria</taxon>
        <taxon>Vibrionales</taxon>
        <taxon>Vibrionaceae</taxon>
        <taxon>Vibrio</taxon>
    </lineage>
</organism>
<evidence type="ECO:0000256" key="8">
    <source>
        <dbReference type="ARBA" id="ARBA00023136"/>
    </source>
</evidence>
<dbReference type="Gene3D" id="3.20.20.450">
    <property type="entry name" value="EAL domain"/>
    <property type="match status" value="1"/>
</dbReference>
<dbReference type="PANTHER" id="PTHR33121">
    <property type="entry name" value="CYCLIC DI-GMP PHOSPHODIESTERASE PDEF"/>
    <property type="match status" value="1"/>
</dbReference>
<evidence type="ECO:0000256" key="5">
    <source>
        <dbReference type="ARBA" id="ARBA00022692"/>
    </source>
</evidence>
<comment type="subcellular location">
    <subcellularLocation>
        <location evidence="1">Cell membrane</location>
        <topology evidence="1">Multi-pass membrane protein</topology>
    </subcellularLocation>
</comment>
<dbReference type="EC" id="3.1.4.52" evidence="2"/>
<keyword evidence="6" id="KW-0378">Hydrolase</keyword>
<dbReference type="InterPro" id="IPR050706">
    <property type="entry name" value="Cyclic-di-GMP_PDE-like"/>
</dbReference>
<dbReference type="EMBL" id="AJYW02000212">
    <property type="protein sequence ID" value="OEE73957.1"/>
    <property type="molecule type" value="Genomic_DNA"/>
</dbReference>
<feature type="transmembrane region" description="Helical" evidence="10">
    <location>
        <begin position="17"/>
        <end position="35"/>
    </location>
</feature>
<evidence type="ECO:0000256" key="9">
    <source>
        <dbReference type="ARBA" id="ARBA00034290"/>
    </source>
</evidence>
<keyword evidence="13" id="KW-1185">Reference proteome</keyword>
<keyword evidence="3" id="KW-1003">Cell membrane</keyword>
<evidence type="ECO:0000256" key="4">
    <source>
        <dbReference type="ARBA" id="ARBA00022636"/>
    </source>
</evidence>
<dbReference type="CDD" id="cd01948">
    <property type="entry name" value="EAL"/>
    <property type="match status" value="1"/>
</dbReference>
<dbReference type="InterPro" id="IPR024744">
    <property type="entry name" value="CSS-motif_dom"/>
</dbReference>
<dbReference type="InterPro" id="IPR035919">
    <property type="entry name" value="EAL_sf"/>
</dbReference>
<evidence type="ECO:0000256" key="10">
    <source>
        <dbReference type="SAM" id="Phobius"/>
    </source>
</evidence>
<evidence type="ECO:0000256" key="6">
    <source>
        <dbReference type="ARBA" id="ARBA00022801"/>
    </source>
</evidence>
<evidence type="ECO:0000256" key="1">
    <source>
        <dbReference type="ARBA" id="ARBA00004651"/>
    </source>
</evidence>
<dbReference type="InterPro" id="IPR001633">
    <property type="entry name" value="EAL_dom"/>
</dbReference>
<dbReference type="PANTHER" id="PTHR33121:SF70">
    <property type="entry name" value="SIGNALING PROTEIN YKOW"/>
    <property type="match status" value="1"/>
</dbReference>
<sequence length="533" mass="60228">MPFPQISFKYNDGVKTVLFFLFSFFMSMFLLVPFASVHYENVTLNAVHSVEVKLDAIKSDFQKFIAQDNSEKGCPLMVQELRQSVFGTHMVKEAALFDSSGLFYCSTTDGSVSFQLFESIERRLEATNTTLSYSRAAVTGLKSIMLIFTNGKNGGVSLLIPPKYIYDVVQLELGKDDIHTKVEVIGRDINPSVSSRYLSHKRFKSKKYPLSVTSYIDGLYYFQYMLNYIWFGFLIAGVSTVTIVFQQHKRLVQRSLGFSLNNALDQGHLHVHYQPIVDQRSKEVVGCESLLRWNDPIEGAVSPAIFIPLAENLGLIEDLTYFVLSEALTLIDKNPELFETRYVSVNISRKVASNAQFFDKVTSIFEGKTEELQKIVFEITENGECSGENMKQILLNLQKFSALGVKIAVDDFGTGYAGLDFVRQFPFSVLKIDRVFVKNITDESSIGLPLLESMIQLSKSLDMKLIVEGVENELQLSVLSKMGVKYIQGFYFHKPMPRSEFIHLLKKNVGQPQTASEHQPACEPEYLGNIQSL</sequence>
<name>A0A1E5CWK0_9VIBR</name>
<dbReference type="SUPFAM" id="SSF141868">
    <property type="entry name" value="EAL domain-like"/>
    <property type="match status" value="1"/>
</dbReference>
<dbReference type="Pfam" id="PF00563">
    <property type="entry name" value="EAL"/>
    <property type="match status" value="1"/>
</dbReference>
<protein>
    <recommendedName>
        <fullName evidence="2">cyclic-guanylate-specific phosphodiesterase</fullName>
        <ecNumber evidence="2">3.1.4.52</ecNumber>
    </recommendedName>
</protein>
<evidence type="ECO:0000259" key="11">
    <source>
        <dbReference type="PROSITE" id="PS50883"/>
    </source>
</evidence>
<gene>
    <name evidence="12" type="ORF">A130_18465</name>
</gene>
<keyword evidence="7 10" id="KW-1133">Transmembrane helix</keyword>
<evidence type="ECO:0000256" key="2">
    <source>
        <dbReference type="ARBA" id="ARBA00012282"/>
    </source>
</evidence>
<dbReference type="SMART" id="SM00052">
    <property type="entry name" value="EAL"/>
    <property type="match status" value="1"/>
</dbReference>
<dbReference type="RefSeq" id="WP_017052328.1">
    <property type="nucleotide sequence ID" value="NZ_AJYW02000212.1"/>
</dbReference>
<dbReference type="GO" id="GO:0005886">
    <property type="term" value="C:plasma membrane"/>
    <property type="evidence" value="ECO:0007669"/>
    <property type="project" value="UniProtKB-SubCell"/>
</dbReference>
<comment type="caution">
    <text evidence="12">The sequence shown here is derived from an EMBL/GenBank/DDBJ whole genome shotgun (WGS) entry which is preliminary data.</text>
</comment>
<accession>A0A1E5CWK0</accession>
<keyword evidence="8 10" id="KW-0472">Membrane</keyword>
<reference evidence="12 13" key="1">
    <citation type="journal article" date="2012" name="Science">
        <title>Ecological populations of bacteria act as socially cohesive units of antibiotic production and resistance.</title>
        <authorList>
            <person name="Cordero O.X."/>
            <person name="Wildschutte H."/>
            <person name="Kirkup B."/>
            <person name="Proehl S."/>
            <person name="Ngo L."/>
            <person name="Hussain F."/>
            <person name="Le Roux F."/>
            <person name="Mincer T."/>
            <person name="Polz M.F."/>
        </authorList>
    </citation>
    <scope>NUCLEOTIDE SEQUENCE [LARGE SCALE GENOMIC DNA]</scope>
    <source>
        <strain evidence="12 13">FF-238</strain>
    </source>
</reference>